<protein>
    <recommendedName>
        <fullName evidence="5">Copper uptake system-associated protein</fullName>
    </recommendedName>
</protein>
<dbReference type="AlphaFoldDB" id="A0A3S4CQ13"/>
<dbReference type="NCBIfam" id="NF033672">
    <property type="entry name" value="mbn_chaper_assoc"/>
    <property type="match status" value="1"/>
</dbReference>
<organism evidence="3 4">
    <name type="scientific">Devosia equisanguinis</name>
    <dbReference type="NCBI Taxonomy" id="2490941"/>
    <lineage>
        <taxon>Bacteria</taxon>
        <taxon>Pseudomonadati</taxon>
        <taxon>Pseudomonadota</taxon>
        <taxon>Alphaproteobacteria</taxon>
        <taxon>Hyphomicrobiales</taxon>
        <taxon>Devosiaceae</taxon>
        <taxon>Devosia</taxon>
    </lineage>
</organism>
<keyword evidence="4" id="KW-1185">Reference proteome</keyword>
<keyword evidence="2" id="KW-0732">Signal</keyword>
<feature type="chain" id="PRO_5018727064" description="Copper uptake system-associated protein" evidence="2">
    <location>
        <begin position="25"/>
        <end position="187"/>
    </location>
</feature>
<evidence type="ECO:0000313" key="4">
    <source>
        <dbReference type="Proteomes" id="UP000268844"/>
    </source>
</evidence>
<dbReference type="RefSeq" id="WP_126148891.1">
    <property type="nucleotide sequence ID" value="NZ_JBHTMH010000001.1"/>
</dbReference>
<name>A0A3S4CQ13_9HYPH</name>
<evidence type="ECO:0008006" key="5">
    <source>
        <dbReference type="Google" id="ProtNLM"/>
    </source>
</evidence>
<feature type="signal peptide" evidence="2">
    <location>
        <begin position="1"/>
        <end position="24"/>
    </location>
</feature>
<evidence type="ECO:0000313" key="3">
    <source>
        <dbReference type="EMBL" id="VDS03305.1"/>
    </source>
</evidence>
<evidence type="ECO:0000256" key="2">
    <source>
        <dbReference type="SAM" id="SignalP"/>
    </source>
</evidence>
<gene>
    <name evidence="3" type="ORF">DEVEQU_00426</name>
</gene>
<feature type="region of interest" description="Disordered" evidence="1">
    <location>
        <begin position="26"/>
        <end position="66"/>
    </location>
</feature>
<dbReference type="EMBL" id="UZWD01000004">
    <property type="protein sequence ID" value="VDS03305.1"/>
    <property type="molecule type" value="Genomic_DNA"/>
</dbReference>
<evidence type="ECO:0000256" key="1">
    <source>
        <dbReference type="SAM" id="MobiDB-lite"/>
    </source>
</evidence>
<accession>A0A3S4CQ13</accession>
<reference evidence="3 4" key="1">
    <citation type="submission" date="2018-12" db="EMBL/GenBank/DDBJ databases">
        <authorList>
            <person name="Criscuolo A."/>
        </authorList>
    </citation>
    <scope>NUCLEOTIDE SEQUENCE [LARGE SCALE GENOMIC DNA]</scope>
    <source>
        <strain evidence="3">ACIP1116281</strain>
    </source>
</reference>
<sequence length="187" mass="19025">MNSLPRLAALALLAILAPALPSLAHDTTPKPAGHDAHAHGAGDAHASGDAHAGHGNGHHGSDTAVDQSGLSDVEAITAIKLAMFDTPENPLHIGPIIVVGDYAVSGWDQGGMGGRALMRKTAKGWAIHLCAGAGLKDAAALAEIGVPEHEALQMATELAAAEAQLPPETVALYDSFDGTVMVDETLF</sequence>
<feature type="compositionally biased region" description="Basic and acidic residues" evidence="1">
    <location>
        <begin position="32"/>
        <end position="52"/>
    </location>
</feature>
<dbReference type="Proteomes" id="UP000268844">
    <property type="component" value="Unassembled WGS sequence"/>
</dbReference>
<proteinExistence type="predicted"/>
<dbReference type="OrthoDB" id="9796962at2"/>